<sequence>FCLGSDNGLMDRPLDAKIKRNDRRRLLTGEKINKYFPLDRTVLSKLGTLILPPAVMDLLSFKAAAVKGIEAVLADTHDNKNSRQFVVYESFETARSSRQKREYYQDSMTKRLSLSRPERYLRQSLQVTNPSTEFSAVQ</sequence>
<feature type="non-terminal residue" evidence="1">
    <location>
        <position position="1"/>
    </location>
</feature>
<protein>
    <submittedName>
        <fullName evidence="1">Uncharacterized protein</fullName>
    </submittedName>
</protein>
<evidence type="ECO:0000313" key="1">
    <source>
        <dbReference type="EMBL" id="EME47565.1"/>
    </source>
</evidence>
<gene>
    <name evidence="1" type="ORF">DOTSEDRAFT_41952</name>
</gene>
<dbReference type="EMBL" id="KB446536">
    <property type="protein sequence ID" value="EME47565.1"/>
    <property type="molecule type" value="Genomic_DNA"/>
</dbReference>
<dbReference type="Proteomes" id="UP000016933">
    <property type="component" value="Unassembled WGS sequence"/>
</dbReference>
<proteinExistence type="predicted"/>
<evidence type="ECO:0000313" key="2">
    <source>
        <dbReference type="Proteomes" id="UP000016933"/>
    </source>
</evidence>
<organism evidence="1 2">
    <name type="scientific">Dothistroma septosporum (strain NZE10 / CBS 128990)</name>
    <name type="common">Red band needle blight fungus</name>
    <name type="synonym">Mycosphaerella pini</name>
    <dbReference type="NCBI Taxonomy" id="675120"/>
    <lineage>
        <taxon>Eukaryota</taxon>
        <taxon>Fungi</taxon>
        <taxon>Dikarya</taxon>
        <taxon>Ascomycota</taxon>
        <taxon>Pezizomycotina</taxon>
        <taxon>Dothideomycetes</taxon>
        <taxon>Dothideomycetidae</taxon>
        <taxon>Mycosphaerellales</taxon>
        <taxon>Mycosphaerellaceae</taxon>
        <taxon>Dothistroma</taxon>
    </lineage>
</organism>
<reference evidence="1 2" key="2">
    <citation type="journal article" date="2012" name="PLoS Pathog.">
        <title>Diverse lifestyles and strategies of plant pathogenesis encoded in the genomes of eighteen Dothideomycetes fungi.</title>
        <authorList>
            <person name="Ohm R.A."/>
            <person name="Feau N."/>
            <person name="Henrissat B."/>
            <person name="Schoch C.L."/>
            <person name="Horwitz B.A."/>
            <person name="Barry K.W."/>
            <person name="Condon B.J."/>
            <person name="Copeland A.C."/>
            <person name="Dhillon B."/>
            <person name="Glaser F."/>
            <person name="Hesse C.N."/>
            <person name="Kosti I."/>
            <person name="LaButti K."/>
            <person name="Lindquist E.A."/>
            <person name="Lucas S."/>
            <person name="Salamov A.A."/>
            <person name="Bradshaw R.E."/>
            <person name="Ciuffetti L."/>
            <person name="Hamelin R.C."/>
            <person name="Kema G.H.J."/>
            <person name="Lawrence C."/>
            <person name="Scott J.A."/>
            <person name="Spatafora J.W."/>
            <person name="Turgeon B.G."/>
            <person name="de Wit P.J.G.M."/>
            <person name="Zhong S."/>
            <person name="Goodwin S.B."/>
            <person name="Grigoriev I.V."/>
        </authorList>
    </citation>
    <scope>NUCLEOTIDE SEQUENCE [LARGE SCALE GENOMIC DNA]</scope>
    <source>
        <strain evidence="2">NZE10 / CBS 128990</strain>
    </source>
</reference>
<accession>N1PYT5</accession>
<keyword evidence="2" id="KW-1185">Reference proteome</keyword>
<name>N1PYT5_DOTSN</name>
<dbReference type="AlphaFoldDB" id="N1PYT5"/>
<dbReference type="STRING" id="675120.N1PYT5"/>
<dbReference type="HOGENOM" id="CLU_1859978_0_0_1"/>
<reference evidence="2" key="1">
    <citation type="journal article" date="2012" name="PLoS Genet.">
        <title>The genomes of the fungal plant pathogens Cladosporium fulvum and Dothistroma septosporum reveal adaptation to different hosts and lifestyles but also signatures of common ancestry.</title>
        <authorList>
            <person name="de Wit P.J.G.M."/>
            <person name="van der Burgt A."/>
            <person name="Oekmen B."/>
            <person name="Stergiopoulos I."/>
            <person name="Abd-Elsalam K.A."/>
            <person name="Aerts A.L."/>
            <person name="Bahkali A.H."/>
            <person name="Beenen H.G."/>
            <person name="Chettri P."/>
            <person name="Cox M.P."/>
            <person name="Datema E."/>
            <person name="de Vries R.P."/>
            <person name="Dhillon B."/>
            <person name="Ganley A.R."/>
            <person name="Griffiths S.A."/>
            <person name="Guo Y."/>
            <person name="Hamelin R.C."/>
            <person name="Henrissat B."/>
            <person name="Kabir M.S."/>
            <person name="Jashni M.K."/>
            <person name="Kema G."/>
            <person name="Klaubauf S."/>
            <person name="Lapidus A."/>
            <person name="Levasseur A."/>
            <person name="Lindquist E."/>
            <person name="Mehrabi R."/>
            <person name="Ohm R.A."/>
            <person name="Owen T.J."/>
            <person name="Salamov A."/>
            <person name="Schwelm A."/>
            <person name="Schijlen E."/>
            <person name="Sun H."/>
            <person name="van den Burg H.A."/>
            <person name="van Ham R.C.H.J."/>
            <person name="Zhang S."/>
            <person name="Goodwin S.B."/>
            <person name="Grigoriev I.V."/>
            <person name="Collemare J."/>
            <person name="Bradshaw R.E."/>
        </authorList>
    </citation>
    <scope>NUCLEOTIDE SEQUENCE [LARGE SCALE GENOMIC DNA]</scope>
    <source>
        <strain evidence="2">NZE10 / CBS 128990</strain>
    </source>
</reference>